<protein>
    <submittedName>
        <fullName evidence="2">Uncharacterized protein</fullName>
    </submittedName>
</protein>
<reference evidence="2 3" key="1">
    <citation type="submission" date="2016-07" db="EMBL/GenBank/DDBJ databases">
        <title>Pervasive Adenine N6-methylation of Active Genes in Fungi.</title>
        <authorList>
            <consortium name="DOE Joint Genome Institute"/>
            <person name="Mondo S.J."/>
            <person name="Dannebaum R.O."/>
            <person name="Kuo R.C."/>
            <person name="Labutti K."/>
            <person name="Haridas S."/>
            <person name="Kuo A."/>
            <person name="Salamov A."/>
            <person name="Ahrendt S.R."/>
            <person name="Lipzen A."/>
            <person name="Sullivan W."/>
            <person name="Andreopoulos W.B."/>
            <person name="Clum A."/>
            <person name="Lindquist E."/>
            <person name="Daum C."/>
            <person name="Ramamoorthy G.K."/>
            <person name="Gryganskyi A."/>
            <person name="Culley D."/>
            <person name="Magnuson J.K."/>
            <person name="James T.Y."/>
            <person name="O'Malley M.A."/>
            <person name="Stajich J.E."/>
            <person name="Spatafora J.W."/>
            <person name="Visel A."/>
            <person name="Grigoriev I.V."/>
        </authorList>
    </citation>
    <scope>NUCLEOTIDE SEQUENCE [LARGE SCALE GENOMIC DNA]</scope>
    <source>
        <strain evidence="2 3">CBS 115471</strain>
    </source>
</reference>
<feature type="compositionally biased region" description="Basic residues" evidence="1">
    <location>
        <begin position="1072"/>
        <end position="1082"/>
    </location>
</feature>
<feature type="compositionally biased region" description="Polar residues" evidence="1">
    <location>
        <begin position="7"/>
        <end position="20"/>
    </location>
</feature>
<dbReference type="Proteomes" id="UP000193144">
    <property type="component" value="Unassembled WGS sequence"/>
</dbReference>
<comment type="caution">
    <text evidence="2">The sequence shown here is derived from an EMBL/GenBank/DDBJ whole genome shotgun (WGS) entry which is preliminary data.</text>
</comment>
<sequence>MAPRVRSQMSSDDFNTSYPESSPDPLAVSLNGTKPARQRRKSTRAPTAPLAPTSPNKQGRRSSVTEQTLEFSSPSKSMVMSTGRPGGASPWRIKVTVQAEPGSGSDHENTMSPTVGHVTRTQTKTVKVPLKDADESSPVKRRGRPKKSDTTATPKPKAKRSGTPLRKRSKSRNADVETRDFEITGGEIVVIPKKRRGRPRKSVQPEPEPEPEPAQEEASAGDRETQPEPDTVVANPAATGSEEPEVDLQEEMPAISSAGATPGVPKSQMTVPIIQTTSASPQEQQSRPRPTLKLKKASFISPTKPPVSDRRRRPAPEDHVEDTVSTPQKTDLSQKLRTRKATPAAKGKILLEDSSNDGDAEIHTPSGTDEEEPAVEQHEPGEVTWATAQHQDSAQIEAQEFLDSDDDDEQYNDMTMHGFDDGITKMPDDTTVLESENFSMVSVDSLPSGKGLSSPINEPPSATAAAEKSLSALSTSRLQIPSNASRNIRSSPLPPKQPSPGPSYPVLGPQSRSSPSAPVRRYRTPVEARSPSNPPAIVPAQFSPKKPDTPKLAKVVKAGIALQGLLDPIRTTPVAESSEKPPEKRKDRLDDLFRGFSDGTRRELQAGLRLGEQLARQSKSRSSSPAPTPSKVAISGSAQDDVFKTTKPTSKHRPSRLLTPEDQDDYTLPLPPASSGDVRYPSLKAADHYSHLVSPARSEDEMSWRVDTPPPGPSTSGQQRLLTDDERVEFLHGQSALTVRKEVEEEDYSDIWQVEASRSPEESPSGTDGAAEAGPKQSPQLQDLLSHDGSLIRPARAKIPKTWRRKSSSDFNYSDEAEPEAEEQEERAFTTAEKGKGKMAEPTIAEEEDYEDDGNYSEASDDTGMFFQSNLPSIFTKRRSATRLQDTRGGKVDLSLLLGEGESLLPESSPVVKTPQPPQLNPFKNTPPRFAALQASPAKSSPLRFEMRSPESEQNYEESMDRSILPPSSPFRTQVDDSMASDIQQLRHEMEGHTDSSIRHLREEADAHAYAYEPQDRTLEQIEEVTEHSRTRTTMVLPSSPPPVIEESILAPKRAYPPLFGEAKAAVPVRSPSRRSTHQHKNKPYERKIRQSIEIPPVADSVTPPVSEAPRQSGIFNRLTSSLWSALGTPAPPPPHPAGIKFSPLPKIEPWTKTHYKTLDALYQLHKKQPTLFAPSTSANTSNTNNALLTYFLSAPSNKQYPFVGARFNTWGYSVVITEPMIVLCAVFMQRLKLENIAEYERITGKDIEMGDCNPGESGTELDGLAVVTRLASVVMGEDLRRDEKRGMACRREGGLVIEWH</sequence>
<feature type="compositionally biased region" description="Acidic residues" evidence="1">
    <location>
        <begin position="844"/>
        <end position="861"/>
    </location>
</feature>
<feature type="compositionally biased region" description="Polar residues" evidence="1">
    <location>
        <begin position="615"/>
        <end position="625"/>
    </location>
</feature>
<feature type="region of interest" description="Disordered" evidence="1">
    <location>
        <begin position="1066"/>
        <end position="1087"/>
    </location>
</feature>
<proteinExistence type="predicted"/>
<dbReference type="GO" id="GO:0003677">
    <property type="term" value="F:DNA binding"/>
    <property type="evidence" value="ECO:0007669"/>
    <property type="project" value="InterPro"/>
</dbReference>
<dbReference type="InterPro" id="IPR017956">
    <property type="entry name" value="AT_hook_DNA-bd_motif"/>
</dbReference>
<feature type="compositionally biased region" description="Polar residues" evidence="1">
    <location>
        <begin position="471"/>
        <end position="489"/>
    </location>
</feature>
<dbReference type="STRING" id="1231657.A0A1Y1Z0M3"/>
<feature type="region of interest" description="Disordered" evidence="1">
    <location>
        <begin position="562"/>
        <end position="723"/>
    </location>
</feature>
<evidence type="ECO:0000256" key="1">
    <source>
        <dbReference type="SAM" id="MobiDB-lite"/>
    </source>
</evidence>
<feature type="compositionally biased region" description="Polar residues" evidence="1">
    <location>
        <begin position="323"/>
        <end position="335"/>
    </location>
</feature>
<dbReference type="EMBL" id="MCFA01000142">
    <property type="protein sequence ID" value="ORY03840.1"/>
    <property type="molecule type" value="Genomic_DNA"/>
</dbReference>
<feature type="compositionally biased region" description="Acidic residues" evidence="1">
    <location>
        <begin position="401"/>
        <end position="411"/>
    </location>
</feature>
<feature type="compositionally biased region" description="Pro residues" evidence="1">
    <location>
        <begin position="492"/>
        <end position="503"/>
    </location>
</feature>
<feature type="compositionally biased region" description="Basic residues" evidence="1">
    <location>
        <begin position="795"/>
        <end position="806"/>
    </location>
</feature>
<gene>
    <name evidence="2" type="ORF">BCR34DRAFT_573197</name>
</gene>
<feature type="region of interest" description="Disordered" evidence="1">
    <location>
        <begin position="1"/>
        <end position="382"/>
    </location>
</feature>
<feature type="compositionally biased region" description="Polar residues" evidence="1">
    <location>
        <begin position="267"/>
        <end position="288"/>
    </location>
</feature>
<evidence type="ECO:0000313" key="2">
    <source>
        <dbReference type="EMBL" id="ORY03840.1"/>
    </source>
</evidence>
<feature type="compositionally biased region" description="Basic residues" evidence="1">
    <location>
        <begin position="156"/>
        <end position="171"/>
    </location>
</feature>
<feature type="region of interest" description="Disordered" evidence="1">
    <location>
        <begin position="741"/>
        <end position="864"/>
    </location>
</feature>
<keyword evidence="3" id="KW-1185">Reference proteome</keyword>
<name>A0A1Y1Z0M3_9PLEO</name>
<dbReference type="OrthoDB" id="3946221at2759"/>
<evidence type="ECO:0000313" key="3">
    <source>
        <dbReference type="Proteomes" id="UP000193144"/>
    </source>
</evidence>
<feature type="region of interest" description="Disordered" evidence="1">
    <location>
        <begin position="442"/>
        <end position="550"/>
    </location>
</feature>
<feature type="compositionally biased region" description="Basic residues" evidence="1">
    <location>
        <begin position="192"/>
        <end position="201"/>
    </location>
</feature>
<feature type="compositionally biased region" description="Acidic residues" evidence="1">
    <location>
        <begin position="813"/>
        <end position="825"/>
    </location>
</feature>
<accession>A0A1Y1Z0M3</accession>
<feature type="region of interest" description="Disordered" evidence="1">
    <location>
        <begin position="401"/>
        <end position="430"/>
    </location>
</feature>
<feature type="compositionally biased region" description="Basic and acidic residues" evidence="1">
    <location>
        <begin position="418"/>
        <end position="428"/>
    </location>
</feature>
<feature type="compositionally biased region" description="Basic and acidic residues" evidence="1">
    <location>
        <begin position="172"/>
        <end position="182"/>
    </location>
</feature>
<feature type="compositionally biased region" description="Basic and acidic residues" evidence="1">
    <location>
        <begin position="577"/>
        <end position="604"/>
    </location>
</feature>
<feature type="compositionally biased region" description="Polar residues" evidence="1">
    <location>
        <begin position="53"/>
        <end position="80"/>
    </location>
</feature>
<feature type="compositionally biased region" description="Basic and acidic residues" evidence="1">
    <location>
        <begin position="129"/>
        <end position="138"/>
    </location>
</feature>
<feature type="region of interest" description="Disordered" evidence="1">
    <location>
        <begin position="903"/>
        <end position="972"/>
    </location>
</feature>
<organism evidence="2 3">
    <name type="scientific">Clohesyomyces aquaticus</name>
    <dbReference type="NCBI Taxonomy" id="1231657"/>
    <lineage>
        <taxon>Eukaryota</taxon>
        <taxon>Fungi</taxon>
        <taxon>Dikarya</taxon>
        <taxon>Ascomycota</taxon>
        <taxon>Pezizomycotina</taxon>
        <taxon>Dothideomycetes</taxon>
        <taxon>Pleosporomycetidae</taxon>
        <taxon>Pleosporales</taxon>
        <taxon>Lindgomycetaceae</taxon>
        <taxon>Clohesyomyces</taxon>
    </lineage>
</organism>
<dbReference type="SMART" id="SM00384">
    <property type="entry name" value="AT_hook"/>
    <property type="match status" value="2"/>
</dbReference>